<accession>A0A8T2NIL5</accession>
<dbReference type="GO" id="GO:0005789">
    <property type="term" value="C:endoplasmic reticulum membrane"/>
    <property type="evidence" value="ECO:0007669"/>
    <property type="project" value="TreeGrafter"/>
</dbReference>
<evidence type="ECO:0000256" key="4">
    <source>
        <dbReference type="ARBA" id="ARBA00022855"/>
    </source>
</evidence>
<organism evidence="10 11">
    <name type="scientific">Albula glossodonta</name>
    <name type="common">roundjaw bonefish</name>
    <dbReference type="NCBI Taxonomy" id="121402"/>
    <lineage>
        <taxon>Eukaryota</taxon>
        <taxon>Metazoa</taxon>
        <taxon>Chordata</taxon>
        <taxon>Craniata</taxon>
        <taxon>Vertebrata</taxon>
        <taxon>Euteleostomi</taxon>
        <taxon>Actinopterygii</taxon>
        <taxon>Neopterygii</taxon>
        <taxon>Teleostei</taxon>
        <taxon>Albuliformes</taxon>
        <taxon>Albulidae</taxon>
        <taxon>Albula</taxon>
    </lineage>
</organism>
<dbReference type="GO" id="GO:0045724">
    <property type="term" value="P:positive regulation of cilium assembly"/>
    <property type="evidence" value="ECO:0007669"/>
    <property type="project" value="TreeGrafter"/>
</dbReference>
<dbReference type="PANTHER" id="PTHR13317">
    <property type="entry name" value="TRANSMEMBRANE ANTERIOR POSTERIOR TRANSFORMATION PROTEIN 1 HOMOLOG"/>
    <property type="match status" value="1"/>
</dbReference>
<dbReference type="GO" id="GO:0001503">
    <property type="term" value="P:ossification"/>
    <property type="evidence" value="ECO:0007669"/>
    <property type="project" value="UniProtKB-KW"/>
</dbReference>
<dbReference type="Proteomes" id="UP000824540">
    <property type="component" value="Unassembled WGS sequence"/>
</dbReference>
<feature type="chain" id="PRO_5035891853" evidence="9">
    <location>
        <begin position="19"/>
        <end position="321"/>
    </location>
</feature>
<feature type="signal peptide" evidence="9">
    <location>
        <begin position="1"/>
        <end position="18"/>
    </location>
</feature>
<keyword evidence="11" id="KW-1185">Reference proteome</keyword>
<keyword evidence="7" id="KW-0891">Chondrogenesis</keyword>
<evidence type="ECO:0000256" key="8">
    <source>
        <dbReference type="SAM" id="MobiDB-lite"/>
    </source>
</evidence>
<keyword evidence="5" id="KW-1133">Transmembrane helix</keyword>
<comment type="subcellular location">
    <subcellularLocation>
        <location evidence="1">Membrane</location>
        <topology evidence="1">Multi-pass membrane protein</topology>
    </subcellularLocation>
</comment>
<keyword evidence="3" id="KW-0812">Transmembrane</keyword>
<keyword evidence="9" id="KW-0732">Signal</keyword>
<proteinExistence type="inferred from homology"/>
<evidence type="ECO:0000256" key="2">
    <source>
        <dbReference type="ARBA" id="ARBA00008803"/>
    </source>
</evidence>
<reference evidence="10" key="1">
    <citation type="thesis" date="2021" institute="BYU ScholarsArchive" country="Provo, UT, USA">
        <title>Applications of and Algorithms for Genome Assembly and Genomic Analyses with an Emphasis on Marine Teleosts.</title>
        <authorList>
            <person name="Pickett B.D."/>
        </authorList>
    </citation>
    <scope>NUCLEOTIDE SEQUENCE</scope>
    <source>
        <strain evidence="10">HI-2016</strain>
    </source>
</reference>
<gene>
    <name evidence="10" type="ORF">JZ751_022369</name>
</gene>
<dbReference type="GO" id="GO:0051216">
    <property type="term" value="P:cartilage development"/>
    <property type="evidence" value="ECO:0007669"/>
    <property type="project" value="UniProtKB-KW"/>
</dbReference>
<dbReference type="GO" id="GO:0036064">
    <property type="term" value="C:ciliary basal body"/>
    <property type="evidence" value="ECO:0007669"/>
    <property type="project" value="TreeGrafter"/>
</dbReference>
<dbReference type="PANTHER" id="PTHR13317:SF4">
    <property type="entry name" value="TRANSMEMBRANE ANTERIOR POSTERIOR TRANSFORMATION PROTEIN 1 HOMOLOG"/>
    <property type="match status" value="1"/>
</dbReference>
<comment type="caution">
    <text evidence="10">The sequence shown here is derived from an EMBL/GenBank/DDBJ whole genome shotgun (WGS) entry which is preliminary data.</text>
</comment>
<feature type="region of interest" description="Disordered" evidence="8">
    <location>
        <begin position="257"/>
        <end position="303"/>
    </location>
</feature>
<evidence type="ECO:0000256" key="1">
    <source>
        <dbReference type="ARBA" id="ARBA00004141"/>
    </source>
</evidence>
<evidence type="ECO:0000256" key="9">
    <source>
        <dbReference type="SAM" id="SignalP"/>
    </source>
</evidence>
<keyword evidence="6" id="KW-0472">Membrane</keyword>
<evidence type="ECO:0000313" key="10">
    <source>
        <dbReference type="EMBL" id="KAG9339864.1"/>
    </source>
</evidence>
<dbReference type="EMBL" id="JAFBMS010000049">
    <property type="protein sequence ID" value="KAG9339864.1"/>
    <property type="molecule type" value="Genomic_DNA"/>
</dbReference>
<comment type="similarity">
    <text evidence="2">Belongs to the TAPT1 family.</text>
</comment>
<evidence type="ECO:0000256" key="7">
    <source>
        <dbReference type="ARBA" id="ARBA00023188"/>
    </source>
</evidence>
<protein>
    <submittedName>
        <fullName evidence="10">Uncharacterized protein</fullName>
    </submittedName>
</protein>
<dbReference type="OrthoDB" id="29023at2759"/>
<evidence type="ECO:0000256" key="6">
    <source>
        <dbReference type="ARBA" id="ARBA00023136"/>
    </source>
</evidence>
<name>A0A8T2NIL5_9TELE</name>
<dbReference type="InterPro" id="IPR008010">
    <property type="entry name" value="Tatp1"/>
</dbReference>
<dbReference type="AlphaFoldDB" id="A0A8T2NIL5"/>
<evidence type="ECO:0000256" key="3">
    <source>
        <dbReference type="ARBA" id="ARBA00022692"/>
    </source>
</evidence>
<evidence type="ECO:0000256" key="5">
    <source>
        <dbReference type="ARBA" id="ARBA00022989"/>
    </source>
</evidence>
<sequence length="321" mass="34046">MGFIPLPLALLLIRVVTSSVKIQGSLSFVCVLLFYLGMITLKVLNSIVLLGKSCLYVKEANMEEKLFQTPPTAAPGKASSKSSRSKFTSPPALLFQIYEMLAVFAFPSACLLCARSARAPTLICVYACFTSLSSQSLCLSLRVRALPSDSPFLSTCIALCFWPGGLVSPLLPTTDPSAAASPKPLLSPPPAGFLPQTPGRALHAAVFLLSIKSVLQLAAGTHMLCNEERGLAVGADWDSGSNPGDQGVSTSIISQPVHQAAGPAPSPAPSLPTSSSDQFLTTPDESEEKDITQDSSELKHRAPKKDLLEIDRFTICGNRID</sequence>
<keyword evidence="4" id="KW-0892">Osteogenesis</keyword>
<evidence type="ECO:0000313" key="11">
    <source>
        <dbReference type="Proteomes" id="UP000824540"/>
    </source>
</evidence>
<feature type="compositionally biased region" description="Basic and acidic residues" evidence="8">
    <location>
        <begin position="289"/>
        <end position="303"/>
    </location>
</feature>